<dbReference type="SMART" id="SM00086">
    <property type="entry name" value="PAC"/>
    <property type="match status" value="1"/>
</dbReference>
<dbReference type="FunFam" id="3.30.565.10:FF:000010">
    <property type="entry name" value="Sensor histidine kinase RcsC"/>
    <property type="match status" value="1"/>
</dbReference>
<keyword evidence="7" id="KW-0067">ATP-binding</keyword>
<dbReference type="SUPFAM" id="SSF47384">
    <property type="entry name" value="Homodimeric domain of signal transducing histidine kinase"/>
    <property type="match status" value="1"/>
</dbReference>
<dbReference type="PROSITE" id="PS50109">
    <property type="entry name" value="HIS_KIN"/>
    <property type="match status" value="1"/>
</dbReference>
<accession>A0A1M6RQ83</accession>
<dbReference type="CDD" id="cd00082">
    <property type="entry name" value="HisKA"/>
    <property type="match status" value="1"/>
</dbReference>
<evidence type="ECO:0000256" key="8">
    <source>
        <dbReference type="ARBA" id="ARBA00023012"/>
    </source>
</evidence>
<dbReference type="SMART" id="SM00388">
    <property type="entry name" value="HisKA"/>
    <property type="match status" value="1"/>
</dbReference>
<dbReference type="InterPro" id="IPR003661">
    <property type="entry name" value="HisK_dim/P_dom"/>
</dbReference>
<dbReference type="Gene3D" id="3.30.565.10">
    <property type="entry name" value="Histidine kinase-like ATPase, C-terminal domain"/>
    <property type="match status" value="1"/>
</dbReference>
<dbReference type="InterPro" id="IPR035965">
    <property type="entry name" value="PAS-like_dom_sf"/>
</dbReference>
<dbReference type="Pfam" id="PF00072">
    <property type="entry name" value="Response_reg"/>
    <property type="match status" value="1"/>
</dbReference>
<evidence type="ECO:0000256" key="4">
    <source>
        <dbReference type="ARBA" id="ARBA00022679"/>
    </source>
</evidence>
<keyword evidence="6 17" id="KW-0418">Kinase</keyword>
<evidence type="ECO:0000259" key="15">
    <source>
        <dbReference type="PROSITE" id="PS50112"/>
    </source>
</evidence>
<dbReference type="InterPro" id="IPR000014">
    <property type="entry name" value="PAS"/>
</dbReference>
<organism evidence="17 18">
    <name type="scientific">Shimia gijangensis</name>
    <dbReference type="NCBI Taxonomy" id="1470563"/>
    <lineage>
        <taxon>Bacteria</taxon>
        <taxon>Pseudomonadati</taxon>
        <taxon>Pseudomonadota</taxon>
        <taxon>Alphaproteobacteria</taxon>
        <taxon>Rhodobacterales</taxon>
        <taxon>Roseobacteraceae</taxon>
    </lineage>
</organism>
<dbReference type="NCBIfam" id="TIGR00229">
    <property type="entry name" value="sensory_box"/>
    <property type="match status" value="1"/>
</dbReference>
<dbReference type="OrthoDB" id="9801651at2"/>
<feature type="domain" description="Response regulatory" evidence="14">
    <location>
        <begin position="623"/>
        <end position="738"/>
    </location>
</feature>
<dbReference type="SUPFAM" id="SSF55874">
    <property type="entry name" value="ATPase domain of HSP90 chaperone/DNA topoisomerase II/histidine kinase"/>
    <property type="match status" value="1"/>
</dbReference>
<dbReference type="SMART" id="SM00387">
    <property type="entry name" value="HATPase_c"/>
    <property type="match status" value="1"/>
</dbReference>
<dbReference type="RefSeq" id="WP_073255985.1">
    <property type="nucleotide sequence ID" value="NZ_FQZQ01000026.1"/>
</dbReference>
<reference evidence="18" key="1">
    <citation type="submission" date="2016-11" db="EMBL/GenBank/DDBJ databases">
        <authorList>
            <person name="Varghese N."/>
            <person name="Submissions S."/>
        </authorList>
    </citation>
    <scope>NUCLEOTIDE SEQUENCE [LARGE SCALE GENOMIC DNA]</scope>
    <source>
        <strain evidence="18">DSM 100564</strain>
    </source>
</reference>
<dbReference type="InterPro" id="IPR000700">
    <property type="entry name" value="PAS-assoc_C"/>
</dbReference>
<evidence type="ECO:0000256" key="12">
    <source>
        <dbReference type="SAM" id="Phobius"/>
    </source>
</evidence>
<sequence>MDTNVSEIDRRLAAFDRRHDPVGRLSRYASGRVKHFASRQILTLSGAITLLVLVSPTVGALAIAIALLGEVVDCAYLRTVPARLRRSPEKLRQISTVTTISGIFQGMTIAFCVAMAWITAPGDSGMFFALAYATGASINAGIILPFHRGAALGRLGVYLLTVCGLFVGEVFRSQGLPIDYYYNLLGGLMMGYMVVIFISYVVAGQKREYGNSRDLLRKGRQLALTNRSLQDQEREARNLALVAKGAHDSVIMSKPSGEIIWTNEAFTRITGYSREEARGKLPGKLLNGPETDRETSEGIAHAIQEGRSHRTEILNYTKDGRKIWVETNLAPVFDHTGEMEIVIAIERDITESKAHEAELAKAKLAAEQGEKAKSRFLATMSHEIRTPMNGIMGMADLLSEEDLSHESRLYVDTIRESADSLLTIINDVLDFSKLDAGRMPIHPVDFALRDCIHGVLTLLRPQAATQQLYLELNEFGDLPEFVSGDDTRIRQILLNVISNAIKFTETGGITVNVKSTQQGSNNHLKIEVVDTGIGIAENRLDHVFDQFSQADAATTRRFGGTGLGLAIARLLARKMGGDITIQSQLTQGSTFLIQLIVAQAEGSTTSPVEPTCDIDLTAVSGLIILLAEDNRTNRLLIEKYLKDLPVELVMAHDGLQAVELARQYHPDIVLMDMAMPIMDGLEATRQIRKLGFTQPHILALTANAFASDRAACREAGMNGFLSKPIRKQILLNELAMVRTPAAQVTQKG</sequence>
<feature type="transmembrane region" description="Helical" evidence="12">
    <location>
        <begin position="97"/>
        <end position="120"/>
    </location>
</feature>
<evidence type="ECO:0000256" key="1">
    <source>
        <dbReference type="ARBA" id="ARBA00000085"/>
    </source>
</evidence>
<evidence type="ECO:0000256" key="11">
    <source>
        <dbReference type="PROSITE-ProRule" id="PRU00169"/>
    </source>
</evidence>
<dbReference type="PANTHER" id="PTHR45339:SF1">
    <property type="entry name" value="HYBRID SIGNAL TRANSDUCTION HISTIDINE KINASE J"/>
    <property type="match status" value="1"/>
</dbReference>
<dbReference type="GO" id="GO:0000155">
    <property type="term" value="F:phosphorelay sensor kinase activity"/>
    <property type="evidence" value="ECO:0007669"/>
    <property type="project" value="InterPro"/>
</dbReference>
<dbReference type="SMART" id="SM00448">
    <property type="entry name" value="REC"/>
    <property type="match status" value="1"/>
</dbReference>
<proteinExistence type="predicted"/>
<evidence type="ECO:0000256" key="3">
    <source>
        <dbReference type="ARBA" id="ARBA00022553"/>
    </source>
</evidence>
<dbReference type="PROSITE" id="PS50110">
    <property type="entry name" value="RESPONSE_REGULATORY"/>
    <property type="match status" value="1"/>
</dbReference>
<keyword evidence="8" id="KW-0902">Two-component regulatory system</keyword>
<dbReference type="AlphaFoldDB" id="A0A1M6RQ83"/>
<keyword evidence="12" id="KW-1133">Transmembrane helix</keyword>
<name>A0A1M6RQ83_9RHOB</name>
<evidence type="ECO:0000256" key="9">
    <source>
        <dbReference type="ARBA" id="ARBA00064003"/>
    </source>
</evidence>
<feature type="transmembrane region" description="Helical" evidence="12">
    <location>
        <begin position="126"/>
        <end position="144"/>
    </location>
</feature>
<dbReference type="Gene3D" id="3.40.50.2300">
    <property type="match status" value="1"/>
</dbReference>
<evidence type="ECO:0000256" key="10">
    <source>
        <dbReference type="ARBA" id="ARBA00068150"/>
    </source>
</evidence>
<dbReference type="InterPro" id="IPR011006">
    <property type="entry name" value="CheY-like_superfamily"/>
</dbReference>
<dbReference type="InterPro" id="IPR003594">
    <property type="entry name" value="HATPase_dom"/>
</dbReference>
<evidence type="ECO:0000256" key="5">
    <source>
        <dbReference type="ARBA" id="ARBA00022741"/>
    </source>
</evidence>
<dbReference type="Pfam" id="PF02518">
    <property type="entry name" value="HATPase_c"/>
    <property type="match status" value="1"/>
</dbReference>
<dbReference type="EMBL" id="FQZQ01000026">
    <property type="protein sequence ID" value="SHK34619.1"/>
    <property type="molecule type" value="Genomic_DNA"/>
</dbReference>
<dbReference type="Pfam" id="PF00512">
    <property type="entry name" value="HisKA"/>
    <property type="match status" value="1"/>
</dbReference>
<dbReference type="FunFam" id="1.10.287.130:FF:000002">
    <property type="entry name" value="Two-component osmosensing histidine kinase"/>
    <property type="match status" value="1"/>
</dbReference>
<evidence type="ECO:0000256" key="6">
    <source>
        <dbReference type="ARBA" id="ARBA00022777"/>
    </source>
</evidence>
<comment type="subunit">
    <text evidence="9">At low DSF concentrations, interacts with RpfF.</text>
</comment>
<dbReference type="InterPro" id="IPR001610">
    <property type="entry name" value="PAC"/>
</dbReference>
<protein>
    <recommendedName>
        <fullName evidence="10">Sensory/regulatory protein RpfC</fullName>
        <ecNumber evidence="2">2.7.13.3</ecNumber>
    </recommendedName>
</protein>
<dbReference type="InterPro" id="IPR004358">
    <property type="entry name" value="Sig_transdc_His_kin-like_C"/>
</dbReference>
<dbReference type="PROSITE" id="PS50112">
    <property type="entry name" value="PAS"/>
    <property type="match status" value="1"/>
</dbReference>
<evidence type="ECO:0000313" key="18">
    <source>
        <dbReference type="Proteomes" id="UP000183982"/>
    </source>
</evidence>
<dbReference type="PROSITE" id="PS50113">
    <property type="entry name" value="PAC"/>
    <property type="match status" value="1"/>
</dbReference>
<keyword evidence="4" id="KW-0808">Transferase</keyword>
<comment type="catalytic activity">
    <reaction evidence="1">
        <text>ATP + protein L-histidine = ADP + protein N-phospho-L-histidine.</text>
        <dbReference type="EC" id="2.7.13.3"/>
    </reaction>
</comment>
<dbReference type="Gene3D" id="3.30.450.20">
    <property type="entry name" value="PAS domain"/>
    <property type="match status" value="1"/>
</dbReference>
<evidence type="ECO:0000259" key="14">
    <source>
        <dbReference type="PROSITE" id="PS50110"/>
    </source>
</evidence>
<feature type="transmembrane region" description="Helical" evidence="12">
    <location>
        <begin position="151"/>
        <end position="168"/>
    </location>
</feature>
<keyword evidence="12" id="KW-0472">Membrane</keyword>
<dbReference type="InterPro" id="IPR036890">
    <property type="entry name" value="HATPase_C_sf"/>
</dbReference>
<dbReference type="SMART" id="SM00091">
    <property type="entry name" value="PAS"/>
    <property type="match status" value="1"/>
</dbReference>
<dbReference type="GO" id="GO:0005524">
    <property type="term" value="F:ATP binding"/>
    <property type="evidence" value="ECO:0007669"/>
    <property type="project" value="UniProtKB-KW"/>
</dbReference>
<feature type="domain" description="PAC" evidence="16">
    <location>
        <begin position="307"/>
        <end position="361"/>
    </location>
</feature>
<keyword evidence="3 11" id="KW-0597">Phosphoprotein</keyword>
<dbReference type="EC" id="2.7.13.3" evidence="2"/>
<dbReference type="InterPro" id="IPR001789">
    <property type="entry name" value="Sig_transdc_resp-reg_receiver"/>
</dbReference>
<dbReference type="InterPro" id="IPR005467">
    <property type="entry name" value="His_kinase_dom"/>
</dbReference>
<dbReference type="Pfam" id="PF13426">
    <property type="entry name" value="PAS_9"/>
    <property type="match status" value="1"/>
</dbReference>
<evidence type="ECO:0000313" key="17">
    <source>
        <dbReference type="EMBL" id="SHK34619.1"/>
    </source>
</evidence>
<keyword evidence="12" id="KW-0812">Transmembrane</keyword>
<keyword evidence="5" id="KW-0547">Nucleotide-binding</keyword>
<dbReference type="CDD" id="cd16922">
    <property type="entry name" value="HATPase_EvgS-ArcB-TorS-like"/>
    <property type="match status" value="1"/>
</dbReference>
<evidence type="ECO:0000259" key="13">
    <source>
        <dbReference type="PROSITE" id="PS50109"/>
    </source>
</evidence>
<dbReference type="CDD" id="cd00130">
    <property type="entry name" value="PAS"/>
    <property type="match status" value="1"/>
</dbReference>
<dbReference type="Proteomes" id="UP000183982">
    <property type="component" value="Unassembled WGS sequence"/>
</dbReference>
<evidence type="ECO:0000259" key="16">
    <source>
        <dbReference type="PROSITE" id="PS50113"/>
    </source>
</evidence>
<keyword evidence="18" id="KW-1185">Reference proteome</keyword>
<dbReference type="CDD" id="cd17546">
    <property type="entry name" value="REC_hyHK_CKI1_RcsC-like"/>
    <property type="match status" value="1"/>
</dbReference>
<dbReference type="InterPro" id="IPR036097">
    <property type="entry name" value="HisK_dim/P_sf"/>
</dbReference>
<dbReference type="SUPFAM" id="SSF55785">
    <property type="entry name" value="PYP-like sensor domain (PAS domain)"/>
    <property type="match status" value="1"/>
</dbReference>
<dbReference type="SUPFAM" id="SSF52172">
    <property type="entry name" value="CheY-like"/>
    <property type="match status" value="1"/>
</dbReference>
<dbReference type="STRING" id="1470563.SAMN05444000_12619"/>
<gene>
    <name evidence="17" type="ORF">SAMN05444000_12619</name>
</gene>
<evidence type="ECO:0000256" key="7">
    <source>
        <dbReference type="ARBA" id="ARBA00022840"/>
    </source>
</evidence>
<evidence type="ECO:0000256" key="2">
    <source>
        <dbReference type="ARBA" id="ARBA00012438"/>
    </source>
</evidence>
<feature type="modified residue" description="4-aspartylphosphate" evidence="11">
    <location>
        <position position="672"/>
    </location>
</feature>
<dbReference type="PANTHER" id="PTHR45339">
    <property type="entry name" value="HYBRID SIGNAL TRANSDUCTION HISTIDINE KINASE J"/>
    <property type="match status" value="1"/>
</dbReference>
<feature type="domain" description="Histidine kinase" evidence="13">
    <location>
        <begin position="379"/>
        <end position="599"/>
    </location>
</feature>
<feature type="transmembrane region" description="Helical" evidence="12">
    <location>
        <begin position="180"/>
        <end position="203"/>
    </location>
</feature>
<feature type="domain" description="PAS" evidence="15">
    <location>
        <begin position="235"/>
        <end position="306"/>
    </location>
</feature>
<dbReference type="PRINTS" id="PR00344">
    <property type="entry name" value="BCTRLSENSOR"/>
</dbReference>
<dbReference type="Gene3D" id="1.10.287.130">
    <property type="match status" value="1"/>
</dbReference>